<dbReference type="Gene3D" id="3.30.70.1050">
    <property type="entry name" value="Trigger factor ribosome-binding domain"/>
    <property type="match status" value="1"/>
</dbReference>
<dbReference type="InterPro" id="IPR008880">
    <property type="entry name" value="Trigger_fac_C"/>
</dbReference>
<dbReference type="InterPro" id="IPR005215">
    <property type="entry name" value="Trig_fac"/>
</dbReference>
<name>A0A6J6J4G0_9ZZZZ</name>
<keyword evidence="7" id="KW-0175">Coiled coil</keyword>
<dbReference type="InterPro" id="IPR008881">
    <property type="entry name" value="Trigger_fac_ribosome-bd_bac"/>
</dbReference>
<evidence type="ECO:0000256" key="4">
    <source>
        <dbReference type="ARBA" id="ARBA00023110"/>
    </source>
</evidence>
<feature type="coiled-coil region" evidence="7">
    <location>
        <begin position="125"/>
        <end position="159"/>
    </location>
</feature>
<evidence type="ECO:0000256" key="3">
    <source>
        <dbReference type="ARBA" id="ARBA00013194"/>
    </source>
</evidence>
<dbReference type="PROSITE" id="PS50059">
    <property type="entry name" value="FKBP_PPIASE"/>
    <property type="match status" value="1"/>
</dbReference>
<dbReference type="GO" id="GO:0051083">
    <property type="term" value="P:'de novo' cotranslational protein folding"/>
    <property type="evidence" value="ECO:0007669"/>
    <property type="project" value="TreeGrafter"/>
</dbReference>
<protein>
    <recommendedName>
        <fullName evidence="3">peptidylprolyl isomerase</fullName>
        <ecNumber evidence="3">5.2.1.8</ecNumber>
    </recommendedName>
</protein>
<gene>
    <name evidence="9" type="ORF">UFOPK2044_00415</name>
</gene>
<dbReference type="SUPFAM" id="SSF102735">
    <property type="entry name" value="Trigger factor ribosome-binding domain"/>
    <property type="match status" value="1"/>
</dbReference>
<dbReference type="Pfam" id="PF05698">
    <property type="entry name" value="Trigger_C"/>
    <property type="match status" value="1"/>
</dbReference>
<dbReference type="EMBL" id="CAEZVO010000041">
    <property type="protein sequence ID" value="CAB4631666.1"/>
    <property type="molecule type" value="Genomic_DNA"/>
</dbReference>
<dbReference type="InterPro" id="IPR046357">
    <property type="entry name" value="PPIase_dom_sf"/>
</dbReference>
<dbReference type="PANTHER" id="PTHR30560:SF3">
    <property type="entry name" value="TRIGGER FACTOR-LIKE PROTEIN TIG, CHLOROPLASTIC"/>
    <property type="match status" value="1"/>
</dbReference>
<accession>A0A6J6J4G0</accession>
<keyword evidence="6" id="KW-0413">Isomerase</keyword>
<dbReference type="NCBIfam" id="TIGR00115">
    <property type="entry name" value="tig"/>
    <property type="match status" value="1"/>
</dbReference>
<evidence type="ECO:0000256" key="2">
    <source>
        <dbReference type="ARBA" id="ARBA00005464"/>
    </source>
</evidence>
<dbReference type="PANTHER" id="PTHR30560">
    <property type="entry name" value="TRIGGER FACTOR CHAPERONE AND PEPTIDYL-PROLYL CIS/TRANS ISOMERASE"/>
    <property type="match status" value="1"/>
</dbReference>
<feature type="domain" description="PPIase FKBP-type" evidence="8">
    <location>
        <begin position="166"/>
        <end position="213"/>
    </location>
</feature>
<dbReference type="InterPro" id="IPR037041">
    <property type="entry name" value="Trigger_fac_C_sf"/>
</dbReference>
<dbReference type="InterPro" id="IPR001179">
    <property type="entry name" value="PPIase_FKBP_dom"/>
</dbReference>
<dbReference type="InterPro" id="IPR027304">
    <property type="entry name" value="Trigger_fact/SurA_dom_sf"/>
</dbReference>
<dbReference type="GO" id="GO:0043335">
    <property type="term" value="P:protein unfolding"/>
    <property type="evidence" value="ECO:0007669"/>
    <property type="project" value="TreeGrafter"/>
</dbReference>
<comment type="similarity">
    <text evidence="2">Belongs to the FKBP-type PPIase family. Tig subfamily.</text>
</comment>
<dbReference type="EC" id="5.2.1.8" evidence="3"/>
<organism evidence="9">
    <name type="scientific">freshwater metagenome</name>
    <dbReference type="NCBI Taxonomy" id="449393"/>
    <lineage>
        <taxon>unclassified sequences</taxon>
        <taxon>metagenomes</taxon>
        <taxon>ecological metagenomes</taxon>
    </lineage>
</organism>
<dbReference type="GO" id="GO:0003755">
    <property type="term" value="F:peptidyl-prolyl cis-trans isomerase activity"/>
    <property type="evidence" value="ECO:0007669"/>
    <property type="project" value="UniProtKB-KW"/>
</dbReference>
<dbReference type="Gene3D" id="3.10.50.40">
    <property type="match status" value="1"/>
</dbReference>
<proteinExistence type="inferred from homology"/>
<dbReference type="GO" id="GO:0015031">
    <property type="term" value="P:protein transport"/>
    <property type="evidence" value="ECO:0007669"/>
    <property type="project" value="InterPro"/>
</dbReference>
<dbReference type="Pfam" id="PF05697">
    <property type="entry name" value="Trigger_N"/>
    <property type="match status" value="1"/>
</dbReference>
<evidence type="ECO:0000313" key="9">
    <source>
        <dbReference type="EMBL" id="CAB4631666.1"/>
    </source>
</evidence>
<keyword evidence="4" id="KW-0697">Rotamase</keyword>
<dbReference type="SUPFAM" id="SSF54534">
    <property type="entry name" value="FKBP-like"/>
    <property type="match status" value="1"/>
</dbReference>
<dbReference type="GO" id="GO:0043022">
    <property type="term" value="F:ribosome binding"/>
    <property type="evidence" value="ECO:0007669"/>
    <property type="project" value="TreeGrafter"/>
</dbReference>
<dbReference type="Gene3D" id="1.10.3120.10">
    <property type="entry name" value="Trigger factor, C-terminal domain"/>
    <property type="match status" value="1"/>
</dbReference>
<evidence type="ECO:0000259" key="8">
    <source>
        <dbReference type="PROSITE" id="PS50059"/>
    </source>
</evidence>
<dbReference type="InterPro" id="IPR036611">
    <property type="entry name" value="Trigger_fac_ribosome-bd_sf"/>
</dbReference>
<keyword evidence="5" id="KW-0143">Chaperone</keyword>
<evidence type="ECO:0000256" key="7">
    <source>
        <dbReference type="SAM" id="Coils"/>
    </source>
</evidence>
<dbReference type="HAMAP" id="MF_00303">
    <property type="entry name" value="Trigger_factor_Tig"/>
    <property type="match status" value="1"/>
</dbReference>
<evidence type="ECO:0000256" key="6">
    <source>
        <dbReference type="ARBA" id="ARBA00023235"/>
    </source>
</evidence>
<evidence type="ECO:0000256" key="1">
    <source>
        <dbReference type="ARBA" id="ARBA00000971"/>
    </source>
</evidence>
<dbReference type="SUPFAM" id="SSF109998">
    <property type="entry name" value="Triger factor/SurA peptide-binding domain-like"/>
    <property type="match status" value="1"/>
</dbReference>
<reference evidence="9" key="1">
    <citation type="submission" date="2020-05" db="EMBL/GenBank/DDBJ databases">
        <authorList>
            <person name="Chiriac C."/>
            <person name="Salcher M."/>
            <person name="Ghai R."/>
            <person name="Kavagutti S V."/>
        </authorList>
    </citation>
    <scope>NUCLEOTIDE SEQUENCE</scope>
</reference>
<dbReference type="GO" id="GO:0044183">
    <property type="term" value="F:protein folding chaperone"/>
    <property type="evidence" value="ECO:0007669"/>
    <property type="project" value="TreeGrafter"/>
</dbReference>
<dbReference type="AlphaFoldDB" id="A0A6J6J4G0"/>
<evidence type="ECO:0000256" key="5">
    <source>
        <dbReference type="ARBA" id="ARBA00023186"/>
    </source>
</evidence>
<comment type="catalytic activity">
    <reaction evidence="1">
        <text>[protein]-peptidylproline (omega=180) = [protein]-peptidylproline (omega=0)</text>
        <dbReference type="Rhea" id="RHEA:16237"/>
        <dbReference type="Rhea" id="RHEA-COMP:10747"/>
        <dbReference type="Rhea" id="RHEA-COMP:10748"/>
        <dbReference type="ChEBI" id="CHEBI:83833"/>
        <dbReference type="ChEBI" id="CHEBI:83834"/>
        <dbReference type="EC" id="5.2.1.8"/>
    </reaction>
</comment>
<dbReference type="Pfam" id="PF00254">
    <property type="entry name" value="FKBP_C"/>
    <property type="match status" value="1"/>
</dbReference>
<sequence length="439" mass="48302">MKTSVDRIKPTRAKLTIEVTPAEFRPSIDHAYEHIAETVNIPGFRKGKIPAAILDQRIGKPAILAHAINDGLDTIYRQALEESKLRPLGQPAADIKQSPDEKTFEGNLIVEIEVEVRPELELKEYKGLKVKVDEVSVDAKELEAELDALRARFGSLKSVERPAKKGDFTTIDLIAVVDGKTIDSAENISYEIGSGNLLDGIDEALDTLTAGEETTFKSKLVGGDKAGQEAEISVKLTAVKERELPAADDKFAQLASEFDTLKELKQDLEKKIEVSKSYGQGIQARELLTDQLLELVKVPVSDELVEADVHRHLEGEGRLEDTAHRAEVVEQSTRSFKVQMLLDAISEKEEIKVDEQELIQYLVQSSQQYGMAPNDFIKQVSEAGQVPLFVSEVSRRKALNLVVAHAAVTDSKGKSVDLTEFTKAASPAGEQDHAGHDHP</sequence>
<dbReference type="PIRSF" id="PIRSF003095">
    <property type="entry name" value="Trigger_factor"/>
    <property type="match status" value="1"/>
</dbReference>